<evidence type="ECO:0000313" key="2">
    <source>
        <dbReference type="Proteomes" id="UP001229421"/>
    </source>
</evidence>
<dbReference type="AlphaFoldDB" id="A0AAD8L0J6"/>
<gene>
    <name evidence="1" type="ORF">QVD17_11379</name>
</gene>
<evidence type="ECO:0000313" key="1">
    <source>
        <dbReference type="EMBL" id="KAK1429175.1"/>
    </source>
</evidence>
<reference evidence="1" key="1">
    <citation type="journal article" date="2023" name="bioRxiv">
        <title>Improved chromosome-level genome assembly for marigold (Tagetes erecta).</title>
        <authorList>
            <person name="Jiang F."/>
            <person name="Yuan L."/>
            <person name="Wang S."/>
            <person name="Wang H."/>
            <person name="Xu D."/>
            <person name="Wang A."/>
            <person name="Fan W."/>
        </authorList>
    </citation>
    <scope>NUCLEOTIDE SEQUENCE</scope>
    <source>
        <strain evidence="1">WSJ</strain>
        <tissue evidence="1">Leaf</tissue>
    </source>
</reference>
<protein>
    <submittedName>
        <fullName evidence="1">Uncharacterized protein</fullName>
    </submittedName>
</protein>
<proteinExistence type="predicted"/>
<sequence>MFYLTSSVGVFATIAGNFPHSIASDIVFDCGCCRKKKLWLSTAADTCEVELRGFLRAKGVVLATTNKLPPRLLLAGERTELVILIALSSSPHLVPSLLLLHQSPQLGDNLVHKIPPFLLVSLPRHHSLRSKATL</sequence>
<accession>A0AAD8L0J6</accession>
<keyword evidence="2" id="KW-1185">Reference proteome</keyword>
<comment type="caution">
    <text evidence="1">The sequence shown here is derived from an EMBL/GenBank/DDBJ whole genome shotgun (WGS) entry which is preliminary data.</text>
</comment>
<name>A0AAD8L0J6_TARER</name>
<dbReference type="EMBL" id="JAUHHV010000003">
    <property type="protein sequence ID" value="KAK1429175.1"/>
    <property type="molecule type" value="Genomic_DNA"/>
</dbReference>
<organism evidence="1 2">
    <name type="scientific">Tagetes erecta</name>
    <name type="common">African marigold</name>
    <dbReference type="NCBI Taxonomy" id="13708"/>
    <lineage>
        <taxon>Eukaryota</taxon>
        <taxon>Viridiplantae</taxon>
        <taxon>Streptophyta</taxon>
        <taxon>Embryophyta</taxon>
        <taxon>Tracheophyta</taxon>
        <taxon>Spermatophyta</taxon>
        <taxon>Magnoliopsida</taxon>
        <taxon>eudicotyledons</taxon>
        <taxon>Gunneridae</taxon>
        <taxon>Pentapetalae</taxon>
        <taxon>asterids</taxon>
        <taxon>campanulids</taxon>
        <taxon>Asterales</taxon>
        <taxon>Asteraceae</taxon>
        <taxon>Asteroideae</taxon>
        <taxon>Heliantheae alliance</taxon>
        <taxon>Tageteae</taxon>
        <taxon>Tagetes</taxon>
    </lineage>
</organism>
<dbReference type="Proteomes" id="UP001229421">
    <property type="component" value="Unassembled WGS sequence"/>
</dbReference>